<dbReference type="PROSITE" id="PS50113">
    <property type="entry name" value="PAC"/>
    <property type="match status" value="1"/>
</dbReference>
<dbReference type="RefSeq" id="WP_014371244.1">
    <property type="nucleotide sequence ID" value="NC_016935.1"/>
</dbReference>
<dbReference type="Pfam" id="PF00563">
    <property type="entry name" value="EAL"/>
    <property type="match status" value="1"/>
</dbReference>
<feature type="domain" description="GGDEF" evidence="4">
    <location>
        <begin position="549"/>
        <end position="683"/>
    </location>
</feature>
<dbReference type="SMART" id="SM00052">
    <property type="entry name" value="EAL"/>
    <property type="match status" value="1"/>
</dbReference>
<dbReference type="KEGG" id="pmq:PM3016_4827"/>
<dbReference type="NCBIfam" id="TIGR00229">
    <property type="entry name" value="sensory_box"/>
    <property type="match status" value="1"/>
</dbReference>
<feature type="domain" description="PAC" evidence="2">
    <location>
        <begin position="466"/>
        <end position="517"/>
    </location>
</feature>
<feature type="domain" description="PAS" evidence="1">
    <location>
        <begin position="395"/>
        <end position="464"/>
    </location>
</feature>
<evidence type="ECO:0000313" key="5">
    <source>
        <dbReference type="EMBL" id="AFC31563.1"/>
    </source>
</evidence>
<evidence type="ECO:0000313" key="6">
    <source>
        <dbReference type="Proteomes" id="UP000007523"/>
    </source>
</evidence>
<evidence type="ECO:0000259" key="3">
    <source>
        <dbReference type="PROSITE" id="PS50883"/>
    </source>
</evidence>
<evidence type="ECO:0000259" key="4">
    <source>
        <dbReference type="PROSITE" id="PS50887"/>
    </source>
</evidence>
<dbReference type="InterPro" id="IPR035965">
    <property type="entry name" value="PAS-like_dom_sf"/>
</dbReference>
<dbReference type="SMART" id="SM00267">
    <property type="entry name" value="GGDEF"/>
    <property type="match status" value="1"/>
</dbReference>
<dbReference type="Proteomes" id="UP000007523">
    <property type="component" value="Chromosome"/>
</dbReference>
<dbReference type="AlphaFoldDB" id="H6NK79"/>
<dbReference type="InterPro" id="IPR007891">
    <property type="entry name" value="CHASE3"/>
</dbReference>
<dbReference type="InterPro" id="IPR052155">
    <property type="entry name" value="Biofilm_reg_signaling"/>
</dbReference>
<dbReference type="InterPro" id="IPR000700">
    <property type="entry name" value="PAS-assoc_C"/>
</dbReference>
<reference evidence="5 6" key="1">
    <citation type="journal article" date="2012" name="J. Bacteriol.">
        <title>Complete Genome Sequence of Paenibacillus mucilaginosus 3016, a Bacterium Functional as Microbial Fertilizer.</title>
        <authorList>
            <person name="Ma M."/>
            <person name="Wang Z."/>
            <person name="Li L."/>
            <person name="Jiang X."/>
            <person name="Guan D."/>
            <person name="Cao F."/>
            <person name="Chen H."/>
            <person name="Wang X."/>
            <person name="Shen D."/>
            <person name="Du B."/>
            <person name="Li J."/>
        </authorList>
    </citation>
    <scope>NUCLEOTIDE SEQUENCE [LARGE SCALE GENOMIC DNA]</scope>
    <source>
        <strain evidence="5 6">3016</strain>
    </source>
</reference>
<dbReference type="SMART" id="SM00091">
    <property type="entry name" value="PAS"/>
    <property type="match status" value="1"/>
</dbReference>
<dbReference type="InterPro" id="IPR000014">
    <property type="entry name" value="PAS"/>
</dbReference>
<dbReference type="Gene3D" id="3.20.20.450">
    <property type="entry name" value="EAL domain"/>
    <property type="match status" value="1"/>
</dbReference>
<dbReference type="PROSITE" id="PS50112">
    <property type="entry name" value="PAS"/>
    <property type="match status" value="1"/>
</dbReference>
<dbReference type="CDD" id="cd01948">
    <property type="entry name" value="EAL"/>
    <property type="match status" value="1"/>
</dbReference>
<dbReference type="PROSITE" id="PS50887">
    <property type="entry name" value="GGDEF"/>
    <property type="match status" value="1"/>
</dbReference>
<dbReference type="SUPFAM" id="SSF55073">
    <property type="entry name" value="Nucleotide cyclase"/>
    <property type="match status" value="1"/>
</dbReference>
<keyword evidence="6" id="KW-1185">Reference proteome</keyword>
<accession>H6NK79</accession>
<dbReference type="NCBIfam" id="TIGR00254">
    <property type="entry name" value="GGDEF"/>
    <property type="match status" value="1"/>
</dbReference>
<dbReference type="PROSITE" id="PS50883">
    <property type="entry name" value="EAL"/>
    <property type="match status" value="1"/>
</dbReference>
<dbReference type="Pfam" id="PF13426">
    <property type="entry name" value="PAS_9"/>
    <property type="match status" value="1"/>
</dbReference>
<dbReference type="STRING" id="1116391.PM3016_4827"/>
<dbReference type="Pfam" id="PF05227">
    <property type="entry name" value="CHASE3"/>
    <property type="match status" value="1"/>
</dbReference>
<proteinExistence type="predicted"/>
<dbReference type="InterPro" id="IPR029787">
    <property type="entry name" value="Nucleotide_cyclase"/>
</dbReference>
<dbReference type="InterPro" id="IPR001610">
    <property type="entry name" value="PAC"/>
</dbReference>
<sequence length="950" mass="106937">MLQKVMRWRSRNLGRSLAVDLGLVSALVLTAFGLFYAAVWSDSALVVRKDRIDRQAEFMVQQLYSALITQESGQRGYLLTRDPVYLETYERGSREFERLSKELQELYEYEDHHPEVHKEVHDLIRAAETWHSEYAFAQIDRFRKGAAVSKPELLSENNSFQAIRVQAEDAIRLMKVIREEHAEDLKKETQKNLNILLALLVSTILLIVIPVSARVSRWSERVRGMNEAALAYIRQSGAETPSAGMHEGDLPLLADRLAVIQEIATAKQGAGLELASRMATGMTEYAFVTDRDLEVLHEELPALAEGLFPPGIQSLTELLPKEGRGGFMDRVDAVRRTGREEKFDSELMLPGGRRIQVQAAVIPLRGGRRGEVVRFLCLFRDLTEELAMKQRYAEHEQRFQSLFDHSPDPVYALDLEGRFTAFNPACAFLGYRPEQLLGSSFLMLVTPEERERIWEIFLRSKEGEPQHFELSVIDVHGSKLYLREVKIPIKVNGEVVGVYGMVQNITERKLMLEQMNELAYFDELTGLPNRRQFMRKVREWLTGAQGGHGKLAVLLVDLDRFKMINDSFGPERGDDIIKKVSERLRMILGQEEVICLARLSGDEFAIAMEYSENYQLTAAAKRIVASLDTPFAVDAIEFRFTASVGIAAYPQHGLDELALFKHAEYAMYTSKSRGRGQFTVYSDMIQGNSLERLSLETQISKGLESGEFTVFYQPQIHLASGRVTGAEALARWNHPERGLVPPGEFIPVAEETGLIVGLGRQMLYEACRQGRAWLDEGHEGLRVAVNVSSKQLQYDAFAEFVRRTLQETKFPPHLLELEITESVVMDNVEKAVGVLTALSSLGVQIAIDDFGTGYSSLSYLSRLPVQRLKIDRSFVSEMFSTSANQVIVHTVLAMSESMGLQCTAEGVETAEEAEFLRSLGCAAAQGYYYGKPVPASEFQAKFLDPRGAQT</sequence>
<organism evidence="5 6">
    <name type="scientific">Paenibacillus mucilaginosus 3016</name>
    <dbReference type="NCBI Taxonomy" id="1116391"/>
    <lineage>
        <taxon>Bacteria</taxon>
        <taxon>Bacillati</taxon>
        <taxon>Bacillota</taxon>
        <taxon>Bacilli</taxon>
        <taxon>Bacillales</taxon>
        <taxon>Paenibacillaceae</taxon>
        <taxon>Paenibacillus</taxon>
    </lineage>
</organism>
<evidence type="ECO:0000259" key="1">
    <source>
        <dbReference type="PROSITE" id="PS50112"/>
    </source>
</evidence>
<dbReference type="HOGENOM" id="CLU_000445_70_49_9"/>
<dbReference type="CDD" id="cd00130">
    <property type="entry name" value="PAS"/>
    <property type="match status" value="1"/>
</dbReference>
<dbReference type="InterPro" id="IPR043128">
    <property type="entry name" value="Rev_trsase/Diguanyl_cyclase"/>
</dbReference>
<dbReference type="Gene3D" id="3.30.450.20">
    <property type="entry name" value="PAS domain"/>
    <property type="match status" value="2"/>
</dbReference>
<dbReference type="InterPro" id="IPR000160">
    <property type="entry name" value="GGDEF_dom"/>
</dbReference>
<protein>
    <submittedName>
        <fullName evidence="5">Multidomain signal transduction protein</fullName>
    </submittedName>
</protein>
<dbReference type="SUPFAM" id="SSF55785">
    <property type="entry name" value="PYP-like sensor domain (PAS domain)"/>
    <property type="match status" value="2"/>
</dbReference>
<dbReference type="SUPFAM" id="SSF141868">
    <property type="entry name" value="EAL domain-like"/>
    <property type="match status" value="1"/>
</dbReference>
<dbReference type="FunFam" id="3.20.20.450:FF:000001">
    <property type="entry name" value="Cyclic di-GMP phosphodiesterase yahA"/>
    <property type="match status" value="1"/>
</dbReference>
<gene>
    <name evidence="5" type="ORF">PM3016_4827</name>
</gene>
<dbReference type="Pfam" id="PF00990">
    <property type="entry name" value="GGDEF"/>
    <property type="match status" value="1"/>
</dbReference>
<dbReference type="Gene3D" id="3.30.70.270">
    <property type="match status" value="1"/>
</dbReference>
<dbReference type="InterPro" id="IPR035919">
    <property type="entry name" value="EAL_sf"/>
</dbReference>
<dbReference type="CDD" id="cd01949">
    <property type="entry name" value="GGDEF"/>
    <property type="match status" value="1"/>
</dbReference>
<dbReference type="Pfam" id="PF08448">
    <property type="entry name" value="PAS_4"/>
    <property type="match status" value="1"/>
</dbReference>
<dbReference type="InterPro" id="IPR013656">
    <property type="entry name" value="PAS_4"/>
</dbReference>
<evidence type="ECO:0000259" key="2">
    <source>
        <dbReference type="PROSITE" id="PS50113"/>
    </source>
</evidence>
<dbReference type="InterPro" id="IPR001633">
    <property type="entry name" value="EAL_dom"/>
</dbReference>
<name>H6NK79_9BACL</name>
<dbReference type="SMART" id="SM00086">
    <property type="entry name" value="PAC"/>
    <property type="match status" value="2"/>
</dbReference>
<dbReference type="EMBL" id="CP003235">
    <property type="protein sequence ID" value="AFC31563.1"/>
    <property type="molecule type" value="Genomic_DNA"/>
</dbReference>
<dbReference type="PANTHER" id="PTHR44757:SF2">
    <property type="entry name" value="BIOFILM ARCHITECTURE MAINTENANCE PROTEIN MBAA"/>
    <property type="match status" value="1"/>
</dbReference>
<dbReference type="PANTHER" id="PTHR44757">
    <property type="entry name" value="DIGUANYLATE CYCLASE DGCP"/>
    <property type="match status" value="1"/>
</dbReference>
<feature type="domain" description="EAL" evidence="3">
    <location>
        <begin position="692"/>
        <end position="946"/>
    </location>
</feature>